<evidence type="ECO:0008006" key="4">
    <source>
        <dbReference type="Google" id="ProtNLM"/>
    </source>
</evidence>
<feature type="signal peptide" evidence="1">
    <location>
        <begin position="1"/>
        <end position="19"/>
    </location>
</feature>
<gene>
    <name evidence="2" type="ORF">K5P26_05780</name>
</gene>
<proteinExistence type="predicted"/>
<dbReference type="PROSITE" id="PS51257">
    <property type="entry name" value="PROKAR_LIPOPROTEIN"/>
    <property type="match status" value="1"/>
</dbReference>
<protein>
    <recommendedName>
        <fullName evidence="4">Lipoprotein</fullName>
    </recommendedName>
</protein>
<dbReference type="RefSeq" id="WP_222136048.1">
    <property type="nucleotide sequence ID" value="NZ_JAILXK010000001.1"/>
</dbReference>
<evidence type="ECO:0000313" key="2">
    <source>
        <dbReference type="EMBL" id="MBY4636647.1"/>
    </source>
</evidence>
<name>A0ABS7MCW3_9SPHN</name>
<dbReference type="EMBL" id="JAILXK010000001">
    <property type="protein sequence ID" value="MBY4636647.1"/>
    <property type="molecule type" value="Genomic_DNA"/>
</dbReference>
<feature type="chain" id="PRO_5045206963" description="Lipoprotein" evidence="1">
    <location>
        <begin position="20"/>
        <end position="127"/>
    </location>
</feature>
<keyword evidence="1" id="KW-0732">Signal</keyword>
<keyword evidence="3" id="KW-1185">Reference proteome</keyword>
<comment type="caution">
    <text evidence="2">The sequence shown here is derived from an EMBL/GenBank/DDBJ whole genome shotgun (WGS) entry which is preliminary data.</text>
</comment>
<dbReference type="Proteomes" id="UP001166571">
    <property type="component" value="Unassembled WGS sequence"/>
</dbReference>
<accession>A0ABS7MCW3</accession>
<organism evidence="2 3">
    <name type="scientific">Sphingopyxis jiangsuensis</name>
    <dbReference type="NCBI Taxonomy" id="2871171"/>
    <lineage>
        <taxon>Bacteria</taxon>
        <taxon>Pseudomonadati</taxon>
        <taxon>Pseudomonadota</taxon>
        <taxon>Alphaproteobacteria</taxon>
        <taxon>Sphingomonadales</taxon>
        <taxon>Sphingomonadaceae</taxon>
        <taxon>Sphingopyxis</taxon>
    </lineage>
</organism>
<evidence type="ECO:0000313" key="3">
    <source>
        <dbReference type="Proteomes" id="UP001166571"/>
    </source>
</evidence>
<reference evidence="2" key="1">
    <citation type="submission" date="2021-08" db="EMBL/GenBank/DDBJ databases">
        <title>Sphingopyxis panaciterrulae sp. nov., isolated from the surface water of the Yellow Sea.</title>
        <authorList>
            <person name="Gao Z."/>
            <person name="Zhang D."/>
            <person name="Zhang A."/>
        </authorList>
    </citation>
    <scope>NUCLEOTIDE SEQUENCE</scope>
    <source>
        <strain evidence="2">XHP0097</strain>
    </source>
</reference>
<sequence>MTRAGAALLVLLFSGCDSAPDNRTLAEAEARGDSAALADGRIDCALEGAARFARDCTLQEIAGASGTVLVVGRTDAGYRRLRITGDGRGVETADGAEAARVTIVGDGLIEVGVGGDRYRLPANTGGN</sequence>
<evidence type="ECO:0000256" key="1">
    <source>
        <dbReference type="SAM" id="SignalP"/>
    </source>
</evidence>